<keyword evidence="3" id="KW-1185">Reference proteome</keyword>
<keyword evidence="1" id="KW-1133">Transmembrane helix</keyword>
<protein>
    <submittedName>
        <fullName evidence="2">Uncharacterized protein</fullName>
    </submittedName>
</protein>
<comment type="caution">
    <text evidence="2">The sequence shown here is derived from an EMBL/GenBank/DDBJ whole genome shotgun (WGS) entry which is preliminary data.</text>
</comment>
<proteinExistence type="predicted"/>
<dbReference type="RefSeq" id="WP_014913095.1">
    <property type="nucleotide sequence ID" value="NZ_BAZE01000009.1"/>
</dbReference>
<reference evidence="2 3" key="1">
    <citation type="submission" date="2024-01" db="EMBL/GenBank/DDBJ databases">
        <title>Genome mining of biosynthetic gene clusters to explore secondary metabolites of Streptomyces sp.</title>
        <authorList>
            <person name="Baig A."/>
            <person name="Ajitkumar Shintre N."/>
            <person name="Kumar H."/>
            <person name="Anbarasu A."/>
            <person name="Ramaiah S."/>
        </authorList>
    </citation>
    <scope>NUCLEOTIDE SEQUENCE [LARGE SCALE GENOMIC DNA]</scope>
    <source>
        <strain evidence="2 3">A01</strain>
    </source>
</reference>
<dbReference type="Proteomes" id="UP001585053">
    <property type="component" value="Unassembled WGS sequence"/>
</dbReference>
<name>A0ABV5DTE6_9ACTN</name>
<organism evidence="2 3">
    <name type="scientific">Nocardiopsis alba</name>
    <dbReference type="NCBI Taxonomy" id="53437"/>
    <lineage>
        <taxon>Bacteria</taxon>
        <taxon>Bacillati</taxon>
        <taxon>Actinomycetota</taxon>
        <taxon>Actinomycetes</taxon>
        <taxon>Streptosporangiales</taxon>
        <taxon>Nocardiopsidaceae</taxon>
        <taxon>Nocardiopsis</taxon>
    </lineage>
</organism>
<gene>
    <name evidence="2" type="ORF">VSQ78_09110</name>
</gene>
<keyword evidence="1" id="KW-0812">Transmembrane</keyword>
<evidence type="ECO:0000313" key="2">
    <source>
        <dbReference type="EMBL" id="MFB8767860.1"/>
    </source>
</evidence>
<sequence>MIDPRHRYRTVRRSTAFLLYLIVAVPTLMALFLLTDRTILLVRSVWETLVP</sequence>
<evidence type="ECO:0000256" key="1">
    <source>
        <dbReference type="SAM" id="Phobius"/>
    </source>
</evidence>
<accession>A0ABV5DTE6</accession>
<evidence type="ECO:0000313" key="3">
    <source>
        <dbReference type="Proteomes" id="UP001585053"/>
    </source>
</evidence>
<keyword evidence="1" id="KW-0472">Membrane</keyword>
<dbReference type="GeneID" id="91394580"/>
<feature type="transmembrane region" description="Helical" evidence="1">
    <location>
        <begin position="15"/>
        <end position="34"/>
    </location>
</feature>
<dbReference type="EMBL" id="JAYMRS010000002">
    <property type="protein sequence ID" value="MFB8767860.1"/>
    <property type="molecule type" value="Genomic_DNA"/>
</dbReference>